<protein>
    <recommendedName>
        <fullName evidence="5">RRM domain-containing protein</fullName>
    </recommendedName>
</protein>
<name>A0AA36H0X6_CYLNA</name>
<dbReference type="Proteomes" id="UP001176961">
    <property type="component" value="Unassembled WGS sequence"/>
</dbReference>
<dbReference type="PROSITE" id="PS50102">
    <property type="entry name" value="RRM"/>
    <property type="match status" value="2"/>
</dbReference>
<evidence type="ECO:0000256" key="1">
    <source>
        <dbReference type="ARBA" id="ARBA00022737"/>
    </source>
</evidence>
<dbReference type="InterPro" id="IPR012677">
    <property type="entry name" value="Nucleotide-bd_a/b_plait_sf"/>
</dbReference>
<evidence type="ECO:0000256" key="2">
    <source>
        <dbReference type="ARBA" id="ARBA00022884"/>
    </source>
</evidence>
<evidence type="ECO:0000259" key="5">
    <source>
        <dbReference type="PROSITE" id="PS50102"/>
    </source>
</evidence>
<dbReference type="InterPro" id="IPR050666">
    <property type="entry name" value="ESRP"/>
</dbReference>
<evidence type="ECO:0000256" key="3">
    <source>
        <dbReference type="PROSITE-ProRule" id="PRU00176"/>
    </source>
</evidence>
<keyword evidence="1" id="KW-0677">Repeat</keyword>
<reference evidence="6" key="1">
    <citation type="submission" date="2023-07" db="EMBL/GenBank/DDBJ databases">
        <authorList>
            <consortium name="CYATHOMIX"/>
        </authorList>
    </citation>
    <scope>NUCLEOTIDE SEQUENCE</scope>
    <source>
        <strain evidence="6">N/A</strain>
    </source>
</reference>
<dbReference type="SMART" id="SM00360">
    <property type="entry name" value="RRM"/>
    <property type="match status" value="3"/>
</dbReference>
<dbReference type="PANTHER" id="PTHR13976">
    <property type="entry name" value="HETEROGENEOUS NUCLEAR RIBONUCLEOPROTEIN-RELATED"/>
    <property type="match status" value="1"/>
</dbReference>
<keyword evidence="2 3" id="KW-0694">RNA-binding</keyword>
<gene>
    <name evidence="6" type="ORF">CYNAS_LOCUS13677</name>
</gene>
<dbReference type="InterPro" id="IPR035979">
    <property type="entry name" value="RBD_domain_sf"/>
</dbReference>
<dbReference type="GO" id="GO:0003723">
    <property type="term" value="F:RNA binding"/>
    <property type="evidence" value="ECO:0007669"/>
    <property type="project" value="UniProtKB-UniRule"/>
</dbReference>
<evidence type="ECO:0000313" key="7">
    <source>
        <dbReference type="Proteomes" id="UP001176961"/>
    </source>
</evidence>
<dbReference type="Gene3D" id="3.30.70.330">
    <property type="match status" value="3"/>
</dbReference>
<dbReference type="SUPFAM" id="SSF54928">
    <property type="entry name" value="RNA-binding domain, RBD"/>
    <property type="match status" value="3"/>
</dbReference>
<evidence type="ECO:0000256" key="4">
    <source>
        <dbReference type="SAM" id="MobiDB-lite"/>
    </source>
</evidence>
<feature type="compositionally biased region" description="Basic and acidic residues" evidence="4">
    <location>
        <begin position="38"/>
        <end position="48"/>
    </location>
</feature>
<feature type="domain" description="RRM" evidence="5">
    <location>
        <begin position="309"/>
        <end position="384"/>
    </location>
</feature>
<keyword evidence="7" id="KW-1185">Reference proteome</keyword>
<dbReference type="Pfam" id="PF00076">
    <property type="entry name" value="RRM_1"/>
    <property type="match status" value="1"/>
</dbReference>
<dbReference type="EMBL" id="CATQJL010000305">
    <property type="protein sequence ID" value="CAJ0601694.1"/>
    <property type="molecule type" value="Genomic_DNA"/>
</dbReference>
<dbReference type="InterPro" id="IPR000504">
    <property type="entry name" value="RRM_dom"/>
</dbReference>
<dbReference type="AlphaFoldDB" id="A0AA36H0X6"/>
<feature type="domain" description="RRM" evidence="5">
    <location>
        <begin position="172"/>
        <end position="246"/>
    </location>
</feature>
<organism evidence="6 7">
    <name type="scientific">Cylicocyclus nassatus</name>
    <name type="common">Nematode worm</name>
    <dbReference type="NCBI Taxonomy" id="53992"/>
    <lineage>
        <taxon>Eukaryota</taxon>
        <taxon>Metazoa</taxon>
        <taxon>Ecdysozoa</taxon>
        <taxon>Nematoda</taxon>
        <taxon>Chromadorea</taxon>
        <taxon>Rhabditida</taxon>
        <taxon>Rhabditina</taxon>
        <taxon>Rhabditomorpha</taxon>
        <taxon>Strongyloidea</taxon>
        <taxon>Strongylidae</taxon>
        <taxon>Cylicocyclus</taxon>
    </lineage>
</organism>
<proteinExistence type="predicted"/>
<evidence type="ECO:0000313" key="6">
    <source>
        <dbReference type="EMBL" id="CAJ0601694.1"/>
    </source>
</evidence>
<sequence length="502" mass="55795">MLLASCVPCGDTIKSLSIENCHTQGEILGISTRMVSMEKDDEVKKDQTQEEENLDEHLDDDDNGDNKEGTEIKHKLPQTTYVRLRGLPYSSKESDIRAFLDGIPVTSITMSSSYNGRPSGECYCELTSKQDVLKSLDFHCKEMEGRYIEIFTVSIDELTNLKRAGLVTDEGKVIRLRGLPFSATTEDVKNFFKGLNCEEVVFGRTGGRPSGEAFVRLASKDEASKALDFNKQHMGSRYIEVFRTTVDDMERNRPRSYDSGYIRPLFETKGYDHGPDRRGLRTGFRAAPYDIPRGGYGRYDDYDDFVPPTKIFMRGLPFDADSYMIEQFFAPLRCLEISLGFNDDRRPSGDAMVEFGTTAEAREAFTRNRAMMGKRYVELFGANDMPTTMRRLTWRVIGGQPAPRPLPLVSRSAYDSPYVGGGYGGYGGGGYARERLYDPPAPGPFRGYGGGGIMGGGGGGMGRPMRGGPRRSGGVLIYPVDFSEVVFLIMVAFPCGPLIVNF</sequence>
<accession>A0AA36H0X6</accession>
<feature type="compositionally biased region" description="Acidic residues" evidence="4">
    <location>
        <begin position="49"/>
        <end position="63"/>
    </location>
</feature>
<comment type="caution">
    <text evidence="6">The sequence shown here is derived from an EMBL/GenBank/DDBJ whole genome shotgun (WGS) entry which is preliminary data.</text>
</comment>
<feature type="compositionally biased region" description="Basic and acidic residues" evidence="4">
    <location>
        <begin position="64"/>
        <end position="73"/>
    </location>
</feature>
<feature type="region of interest" description="Disordered" evidence="4">
    <location>
        <begin position="38"/>
        <end position="73"/>
    </location>
</feature>